<evidence type="ECO:0000313" key="1">
    <source>
        <dbReference type="EMBL" id="KAJ7751385.1"/>
    </source>
</evidence>
<organism evidence="1 2">
    <name type="scientific">Mycena metata</name>
    <dbReference type="NCBI Taxonomy" id="1033252"/>
    <lineage>
        <taxon>Eukaryota</taxon>
        <taxon>Fungi</taxon>
        <taxon>Dikarya</taxon>
        <taxon>Basidiomycota</taxon>
        <taxon>Agaricomycotina</taxon>
        <taxon>Agaricomycetes</taxon>
        <taxon>Agaricomycetidae</taxon>
        <taxon>Agaricales</taxon>
        <taxon>Marasmiineae</taxon>
        <taxon>Mycenaceae</taxon>
        <taxon>Mycena</taxon>
    </lineage>
</organism>
<reference evidence="1" key="1">
    <citation type="submission" date="2023-03" db="EMBL/GenBank/DDBJ databases">
        <title>Massive genome expansion in bonnet fungi (Mycena s.s.) driven by repeated elements and novel gene families across ecological guilds.</title>
        <authorList>
            <consortium name="Lawrence Berkeley National Laboratory"/>
            <person name="Harder C.B."/>
            <person name="Miyauchi S."/>
            <person name="Viragh M."/>
            <person name="Kuo A."/>
            <person name="Thoen E."/>
            <person name="Andreopoulos B."/>
            <person name="Lu D."/>
            <person name="Skrede I."/>
            <person name="Drula E."/>
            <person name="Henrissat B."/>
            <person name="Morin E."/>
            <person name="Kohler A."/>
            <person name="Barry K."/>
            <person name="LaButti K."/>
            <person name="Morin E."/>
            <person name="Salamov A."/>
            <person name="Lipzen A."/>
            <person name="Mereny Z."/>
            <person name="Hegedus B."/>
            <person name="Baldrian P."/>
            <person name="Stursova M."/>
            <person name="Weitz H."/>
            <person name="Taylor A."/>
            <person name="Grigoriev I.V."/>
            <person name="Nagy L.G."/>
            <person name="Martin F."/>
            <person name="Kauserud H."/>
        </authorList>
    </citation>
    <scope>NUCLEOTIDE SEQUENCE</scope>
    <source>
        <strain evidence="1">CBHHK182m</strain>
    </source>
</reference>
<protein>
    <submittedName>
        <fullName evidence="1">Uncharacterized protein</fullName>
    </submittedName>
</protein>
<evidence type="ECO:0000313" key="2">
    <source>
        <dbReference type="Proteomes" id="UP001215598"/>
    </source>
</evidence>
<name>A0AAD7N8J9_9AGAR</name>
<dbReference type="EMBL" id="JARKIB010000062">
    <property type="protein sequence ID" value="KAJ7751385.1"/>
    <property type="molecule type" value="Genomic_DNA"/>
</dbReference>
<proteinExistence type="predicted"/>
<dbReference type="AlphaFoldDB" id="A0AAD7N8J9"/>
<sequence>MFKQHLLGTDSSVLEVQNFIVTRIQEIRPDEPGWEHWPDPGQIKQLSNKANGLFHYAATALHWIEDQICNDGMACQNTVFAQFTLLGIGALKALYMVIVTSFEDIAKDLNEIKDEQARAALKLRRENQLCGFKHVIGTIVVLQQPLNISQIIALLADIPNFDVLRFLQRMHSVLIPGTTTSFEDATPQMHKSFRDYIMDGHTPAEFRILRGHAHFVTARSCLEVIIKAGSQSDIVVKYSVRHWYRHLRKAVEGGMTCEDERMWDLFGEIMEEAVISIWATTDLMDLFVDVAAAGWGLLKQPANKDKIQGISNILTTAKVRVRAFPPSPMFVLLTLSRLLVSNLLFPSFAPTSPFYLKPYQKIWNDGLLETWEAGN</sequence>
<accession>A0AAD7N8J9</accession>
<gene>
    <name evidence="1" type="ORF">B0H16DRAFT_1318176</name>
</gene>
<comment type="caution">
    <text evidence="1">The sequence shown here is derived from an EMBL/GenBank/DDBJ whole genome shotgun (WGS) entry which is preliminary data.</text>
</comment>
<dbReference type="Proteomes" id="UP001215598">
    <property type="component" value="Unassembled WGS sequence"/>
</dbReference>
<keyword evidence="2" id="KW-1185">Reference proteome</keyword>